<dbReference type="AlphaFoldDB" id="A0A372ZKN2"/>
<name>A0A372ZKN2_9ACTN</name>
<protein>
    <recommendedName>
        <fullName evidence="1">Pyrrolo-quinoline quinone repeat domain-containing protein</fullName>
    </recommendedName>
</protein>
<reference evidence="2 3" key="1">
    <citation type="submission" date="2018-08" db="EMBL/GenBank/DDBJ databases">
        <title>Diversity &amp; Physiological Properties of Lignin-Decomposing Actinobacteria from Soil.</title>
        <authorList>
            <person name="Roh S.G."/>
            <person name="Kim S.B."/>
        </authorList>
    </citation>
    <scope>NUCLEOTIDE SEQUENCE [LARGE SCALE GENOMIC DNA]</scope>
    <source>
        <strain evidence="2 3">MMS17-GH009</strain>
    </source>
</reference>
<dbReference type="Proteomes" id="UP000263377">
    <property type="component" value="Unassembled WGS sequence"/>
</dbReference>
<dbReference type="InterPro" id="IPR015943">
    <property type="entry name" value="WD40/YVTN_repeat-like_dom_sf"/>
</dbReference>
<dbReference type="InterPro" id="IPR011047">
    <property type="entry name" value="Quinoprotein_ADH-like_sf"/>
</dbReference>
<dbReference type="Gene3D" id="2.130.10.10">
    <property type="entry name" value="YVTN repeat-like/Quinoprotein amine dehydrogenase"/>
    <property type="match status" value="2"/>
</dbReference>
<feature type="domain" description="Pyrrolo-quinoline quinone repeat" evidence="1">
    <location>
        <begin position="97"/>
        <end position="214"/>
    </location>
</feature>
<dbReference type="EMBL" id="QVIG01000001">
    <property type="protein sequence ID" value="RGD56409.1"/>
    <property type="molecule type" value="Genomic_DNA"/>
</dbReference>
<organism evidence="2 3">
    <name type="scientific">Kitasatospora xanthocidica</name>
    <dbReference type="NCBI Taxonomy" id="83382"/>
    <lineage>
        <taxon>Bacteria</taxon>
        <taxon>Bacillati</taxon>
        <taxon>Actinomycetota</taxon>
        <taxon>Actinomycetes</taxon>
        <taxon>Kitasatosporales</taxon>
        <taxon>Streptomycetaceae</taxon>
        <taxon>Kitasatospora</taxon>
    </lineage>
</organism>
<evidence type="ECO:0000259" key="1">
    <source>
        <dbReference type="Pfam" id="PF13360"/>
    </source>
</evidence>
<evidence type="ECO:0000313" key="3">
    <source>
        <dbReference type="Proteomes" id="UP000263377"/>
    </source>
</evidence>
<dbReference type="SUPFAM" id="SSF50998">
    <property type="entry name" value="Quinoprotein alcohol dehydrogenase-like"/>
    <property type="match status" value="1"/>
</dbReference>
<dbReference type="Pfam" id="PF13360">
    <property type="entry name" value="PQQ_2"/>
    <property type="match status" value="1"/>
</dbReference>
<gene>
    <name evidence="2" type="ORF">DR950_00145</name>
</gene>
<sequence length="415" mass="45662">MAVPAPTTPFAPDATPLWERPLAPHFGYRSTVTTVDGVFVDRRDVIDLATGATLWELPWDPSDRSTLIDPYQNFLLGCGAFGDDLTVLAPRPDKQFKVTGCDPRSGQTRWHTPLTRVDPFVWSDRAGKEPYLAAGGGMDMMISDRWTSIDPCGDRIRWETPLDTPAETPTADAPPHNAGDILIGLADDHFLPCRIAGLDARTGQVRWRLDDPDWALVGVSDTYIVTMHRWDSYGQPLCPGHFIETGDANSYHARRPAACGVCRAYVAVRVLDRATGRVRWEHAWRSAGRSADWSIALAFPDSNCQGAAAVCGDVLVTGEGDHLRGHRLSDGKPLWTASITDLADLDGGRINLTLPHLGTHQHWLPIDIEEPRTTVLVHAATGRTITLDSRVWTVIDHTVLIRDSTRIRALALPSV</sequence>
<proteinExistence type="predicted"/>
<dbReference type="RefSeq" id="WP_117484811.1">
    <property type="nucleotide sequence ID" value="NZ_QVIG01000001.1"/>
</dbReference>
<evidence type="ECO:0000313" key="2">
    <source>
        <dbReference type="EMBL" id="RGD56409.1"/>
    </source>
</evidence>
<keyword evidence="3" id="KW-1185">Reference proteome</keyword>
<accession>A0A372ZKN2</accession>
<dbReference type="InterPro" id="IPR002372">
    <property type="entry name" value="PQQ_rpt_dom"/>
</dbReference>
<comment type="caution">
    <text evidence="2">The sequence shown here is derived from an EMBL/GenBank/DDBJ whole genome shotgun (WGS) entry which is preliminary data.</text>
</comment>